<keyword evidence="4" id="KW-0378">Hydrolase</keyword>
<evidence type="ECO:0000256" key="2">
    <source>
        <dbReference type="SAM" id="Phobius"/>
    </source>
</evidence>
<gene>
    <name evidence="4" type="ORF">V6R86_05135</name>
</gene>
<evidence type="ECO:0000313" key="5">
    <source>
        <dbReference type="Proteomes" id="UP001382935"/>
    </source>
</evidence>
<evidence type="ECO:0000313" key="4">
    <source>
        <dbReference type="EMBL" id="WWM70081.1"/>
    </source>
</evidence>
<keyword evidence="5" id="KW-1185">Reference proteome</keyword>
<protein>
    <submittedName>
        <fullName evidence="4">Cell wall hydrolase</fullName>
    </submittedName>
</protein>
<dbReference type="Proteomes" id="UP001382935">
    <property type="component" value="Chromosome"/>
</dbReference>
<dbReference type="InterPro" id="IPR042047">
    <property type="entry name" value="SleB_dom1"/>
</dbReference>
<name>A0ABZ2G2U4_9SPHN</name>
<evidence type="ECO:0000259" key="3">
    <source>
        <dbReference type="Pfam" id="PF07486"/>
    </source>
</evidence>
<organism evidence="4 5">
    <name type="scientific">Sphingomonas kaistensis</name>
    <dbReference type="NCBI Taxonomy" id="298708"/>
    <lineage>
        <taxon>Bacteria</taxon>
        <taxon>Pseudomonadati</taxon>
        <taxon>Pseudomonadota</taxon>
        <taxon>Alphaproteobacteria</taxon>
        <taxon>Sphingomonadales</taxon>
        <taxon>Sphingomonadaceae</taxon>
        <taxon>Sphingomonas</taxon>
    </lineage>
</organism>
<evidence type="ECO:0000256" key="1">
    <source>
        <dbReference type="SAM" id="MobiDB-lite"/>
    </source>
</evidence>
<dbReference type="InterPro" id="IPR011105">
    <property type="entry name" value="Cell_wall_hydrolase_SleB"/>
</dbReference>
<keyword evidence="2" id="KW-1133">Transmembrane helix</keyword>
<keyword evidence="2" id="KW-0472">Membrane</keyword>
<dbReference type="GO" id="GO:0016787">
    <property type="term" value="F:hydrolase activity"/>
    <property type="evidence" value="ECO:0007669"/>
    <property type="project" value="UniProtKB-KW"/>
</dbReference>
<proteinExistence type="predicted"/>
<feature type="region of interest" description="Disordered" evidence="1">
    <location>
        <begin position="345"/>
        <end position="387"/>
    </location>
</feature>
<feature type="domain" description="Cell wall hydrolase SleB" evidence="3">
    <location>
        <begin position="147"/>
        <end position="255"/>
    </location>
</feature>
<reference evidence="4 5" key="1">
    <citation type="submission" date="2024-02" db="EMBL/GenBank/DDBJ databases">
        <title>Full genome sequence of Sphingomonas kaistensis.</title>
        <authorList>
            <person name="Poletto B.L."/>
            <person name="Silva G."/>
            <person name="Galante D."/>
            <person name="Campos K.R."/>
            <person name="Santos M.B.N."/>
            <person name="Sacchi C.T."/>
        </authorList>
    </citation>
    <scope>NUCLEOTIDE SEQUENCE [LARGE SCALE GENOMIC DNA]</scope>
    <source>
        <strain evidence="4 5">MA4R</strain>
    </source>
</reference>
<accession>A0ABZ2G2U4</accession>
<dbReference type="EMBL" id="CP145607">
    <property type="protein sequence ID" value="WWM70081.1"/>
    <property type="molecule type" value="Genomic_DNA"/>
</dbReference>
<feature type="transmembrane region" description="Helical" evidence="2">
    <location>
        <begin position="32"/>
        <end position="53"/>
    </location>
</feature>
<keyword evidence="2" id="KW-0812">Transmembrane</keyword>
<dbReference type="RefSeq" id="WP_338502695.1">
    <property type="nucleotide sequence ID" value="NZ_CP145607.1"/>
</dbReference>
<feature type="compositionally biased region" description="Low complexity" evidence="1">
    <location>
        <begin position="345"/>
        <end position="358"/>
    </location>
</feature>
<dbReference type="Gene3D" id="1.10.10.2520">
    <property type="entry name" value="Cell wall hydrolase SleB, domain 1"/>
    <property type="match status" value="1"/>
</dbReference>
<feature type="compositionally biased region" description="Polar residues" evidence="1">
    <location>
        <begin position="363"/>
        <end position="377"/>
    </location>
</feature>
<sequence>MIETITLTGARHITLPGAAPGRPSAGKRRRTMLFAALGLLLLVAAAIGGLYLYRSQPGWGSTDAAADAQTAAGGNAVAGTEALPELPPPDLFRPLTPEEAQKLNAERPVEAVAATPAPPFKLRADEISRLRAIDCMTQAVYYEAASEGVDGGRAVAQVVLNRVRHGGYPNSVCGVVYQGSQRVTGCQFTFTCDGSLARTPVAYLWQRSRQIASEALAGRTFAPVGFATHYHADYVVPYWAASLDKIAVVGRHIFYNFRGSAGSRGAFRQGYAGVEPAVQVTSAEVIAESLDTLENATAPSELPPEIKVEEDRVEALAPAAPVKAQDSSPLEADLARGSLILGEAAPAKSGKPKASAAEDVCSTGGSDQSMRAAQSAVTRVGAPKAGC</sequence>
<dbReference type="Pfam" id="PF07486">
    <property type="entry name" value="Hydrolase_2"/>
    <property type="match status" value="1"/>
</dbReference>